<feature type="domain" description="PHB de-polymerase C-terminal" evidence="2">
    <location>
        <begin position="238"/>
        <end position="363"/>
    </location>
</feature>
<reference evidence="3 4" key="1">
    <citation type="submission" date="2018-07" db="EMBL/GenBank/DDBJ databases">
        <authorList>
            <person name="Quirk P.G."/>
            <person name="Krulwich T.A."/>
        </authorList>
    </citation>
    <scope>NUCLEOTIDE SEQUENCE [LARGE SCALE GENOMIC DNA]</scope>
    <source>
        <strain evidence="3 4">CC-BB4</strain>
    </source>
</reference>
<feature type="signal peptide" evidence="1">
    <location>
        <begin position="1"/>
        <end position="20"/>
    </location>
</feature>
<dbReference type="Proteomes" id="UP000254889">
    <property type="component" value="Chromosome"/>
</dbReference>
<evidence type="ECO:0000259" key="2">
    <source>
        <dbReference type="Pfam" id="PF06850"/>
    </source>
</evidence>
<dbReference type="InterPro" id="IPR051321">
    <property type="entry name" value="PHA/PHB_synthase"/>
</dbReference>
<keyword evidence="4" id="KW-1185">Reference proteome</keyword>
<feature type="chain" id="PRO_5016888820" evidence="1">
    <location>
        <begin position="21"/>
        <end position="380"/>
    </location>
</feature>
<dbReference type="Pfam" id="PF06850">
    <property type="entry name" value="PHB_depo_C"/>
    <property type="match status" value="1"/>
</dbReference>
<evidence type="ECO:0000313" key="3">
    <source>
        <dbReference type="EMBL" id="AXK84161.1"/>
    </source>
</evidence>
<dbReference type="GO" id="GO:0016787">
    <property type="term" value="F:hydrolase activity"/>
    <property type="evidence" value="ECO:0007669"/>
    <property type="project" value="UniProtKB-KW"/>
</dbReference>
<dbReference type="Gene3D" id="3.40.50.1820">
    <property type="entry name" value="alpha/beta hydrolase"/>
    <property type="match status" value="1"/>
</dbReference>
<dbReference type="AlphaFoldDB" id="A0A346A4R4"/>
<dbReference type="RefSeq" id="WP_115694540.1">
    <property type="nucleotide sequence ID" value="NZ_CP031417.1"/>
</dbReference>
<dbReference type="InterPro" id="IPR029058">
    <property type="entry name" value="AB_hydrolase_fold"/>
</dbReference>
<dbReference type="InterPro" id="IPR009656">
    <property type="entry name" value="PHB_depo_C"/>
</dbReference>
<dbReference type="EMBL" id="CP031417">
    <property type="protein sequence ID" value="AXK84161.1"/>
    <property type="molecule type" value="Genomic_DNA"/>
</dbReference>
<organism evidence="3 4">
    <name type="scientific">Pseudolabrys taiwanensis</name>
    <dbReference type="NCBI Taxonomy" id="331696"/>
    <lineage>
        <taxon>Bacteria</taxon>
        <taxon>Pseudomonadati</taxon>
        <taxon>Pseudomonadota</taxon>
        <taxon>Alphaproteobacteria</taxon>
        <taxon>Hyphomicrobiales</taxon>
        <taxon>Xanthobacteraceae</taxon>
        <taxon>Pseudolabrys</taxon>
    </lineage>
</organism>
<dbReference type="KEGG" id="ptaw:DW352_21445"/>
<evidence type="ECO:0000256" key="1">
    <source>
        <dbReference type="SAM" id="SignalP"/>
    </source>
</evidence>
<proteinExistence type="predicted"/>
<keyword evidence="1" id="KW-0732">Signal</keyword>
<dbReference type="PANTHER" id="PTHR36837:SF2">
    <property type="entry name" value="POLY(3-HYDROXYALKANOATE) POLYMERASE SUBUNIT PHAC"/>
    <property type="match status" value="1"/>
</dbReference>
<dbReference type="PANTHER" id="PTHR36837">
    <property type="entry name" value="POLY(3-HYDROXYALKANOATE) POLYMERASE SUBUNIT PHAC"/>
    <property type="match status" value="1"/>
</dbReference>
<keyword evidence="3" id="KW-0378">Hydrolase</keyword>
<name>A0A346A4R4_9HYPH</name>
<evidence type="ECO:0000313" key="4">
    <source>
        <dbReference type="Proteomes" id="UP000254889"/>
    </source>
</evidence>
<gene>
    <name evidence="3" type="ORF">DW352_21445</name>
</gene>
<dbReference type="OrthoDB" id="9767934at2"/>
<accession>A0A346A4R4</accession>
<sequence>MNEPPGRLLSHLAFMWPALAATSASELAATLAKGWTELAFGGDEEQAPEPPWATENTVALELSAVRLRDFSTAATGRPVLLCAPFALHGATVADFAPGHSLVATLRHAGVERLFLTDWRSATPDMRFLGIDDYLAALNVLVDELGGVVDIVALCQGGWLSLLYAARFPTKVRKLIIAGAPIDTAAAGSTLSAIVDSNAPAFFRELVHVGDGRVLGQKFLKFWNPMGLGDDDIGQVLQTHRADDDGDFDALAARFRNWYAATVDLPGAYYLEVVDKLYRQNALARGRFVALGKTIDLSKLETPLYLLAARDDELVPPPQLFALADLAGTPARHVVKACAPCRHLGLFTGTDTLRDFWPDIVRWLDQPLSAARAGTPEVSTH</sequence>
<protein>
    <submittedName>
        <fullName evidence="3">Alpha/beta hydrolase</fullName>
    </submittedName>
</protein>
<dbReference type="SUPFAM" id="SSF53474">
    <property type="entry name" value="alpha/beta-Hydrolases"/>
    <property type="match status" value="1"/>
</dbReference>